<dbReference type="Gene3D" id="3.40.1670.10">
    <property type="entry name" value="UbiD C-terminal domain-like"/>
    <property type="match status" value="1"/>
</dbReference>
<feature type="domain" description="3-octaprenyl-4-hydroxybenzoate carboxy-lyase-like C-terminal" evidence="9">
    <location>
        <begin position="287"/>
        <end position="407"/>
    </location>
</feature>
<dbReference type="GO" id="GO:0016831">
    <property type="term" value="F:carboxy-lyase activity"/>
    <property type="evidence" value="ECO:0007669"/>
    <property type="project" value="InterPro"/>
</dbReference>
<comment type="similarity">
    <text evidence="2">Belongs to the UbiD family.</text>
</comment>
<protein>
    <recommendedName>
        <fullName evidence="6">Anhydromevalonate phosphate decarboxylase</fullName>
        <ecNumber evidence="5">4.1.1.126</ecNumber>
    </recommendedName>
</protein>
<dbReference type="InterPro" id="IPR048304">
    <property type="entry name" value="UbiD_Rift_dom"/>
</dbReference>
<comment type="pathway">
    <text evidence="1">Isoprenoid biosynthesis; isopentenyl diphosphate biosynthesis via mevalonate pathway.</text>
</comment>
<evidence type="ECO:0000256" key="7">
    <source>
        <dbReference type="ARBA" id="ARBA00049936"/>
    </source>
</evidence>
<evidence type="ECO:0000256" key="4">
    <source>
        <dbReference type="ARBA" id="ARBA00049583"/>
    </source>
</evidence>
<evidence type="ECO:0000256" key="1">
    <source>
        <dbReference type="ARBA" id="ARBA00005092"/>
    </source>
</evidence>
<accession>A0A7C2ZNK1</accession>
<comment type="cofactor">
    <cofactor evidence="7">
        <name>prenylated FMN</name>
        <dbReference type="ChEBI" id="CHEBI:87746"/>
    </cofactor>
</comment>
<comment type="catalytic activity">
    <reaction evidence="3">
        <text>(2E)-3-methyl-5-phosphooxypent-2-enoate + H(+) = isopentenyl phosphate + CO2</text>
        <dbReference type="Rhea" id="RHEA:78971"/>
        <dbReference type="ChEBI" id="CHEBI:15378"/>
        <dbReference type="ChEBI" id="CHEBI:16526"/>
        <dbReference type="ChEBI" id="CHEBI:65078"/>
        <dbReference type="ChEBI" id="CHEBI:229665"/>
        <dbReference type="EC" id="4.1.1.126"/>
    </reaction>
    <physiologicalReaction direction="left-to-right" evidence="3">
        <dbReference type="Rhea" id="RHEA:78972"/>
    </physiologicalReaction>
</comment>
<sequence>MGLRKFVEELRGEVEDISSKVIGRDLEPTRYLARADKNQRMVIFRVENSPFTCVGNVLGSRNRLYRHILSAASDEDAYRRVLTLKPTKPKETSFEDRYRELPEVDLEMVPFVKFFPNDGGRYLSSSIYIACLDGSCNASIHRTMFVSKDSVVARMVPRHLRYIYDSYRRRGSKEVPIAIVVGAHPATTFAASISPPFGLFEMELVPSLVSDFKITYTPRYALPVPAEAALVLEGRITEELVPEGPFVDLLHLYDTVRNEPLIKIDAMYINLDEYFNIILPAGKEHKLLQSFYREALIWDYVSRAVPKVYKVRLLEPSGSWLVAAISIDKAHEADAKNAIIAAFAANPSLKMVIAVDSDIDIDSEYMLLWALATRFRGRDSIVLIEKARCSTLDPSTHTGLCDKLGLDLTVPHFEDRTKYRYVSVG</sequence>
<dbReference type="EMBL" id="DSGT01000007">
    <property type="protein sequence ID" value="HEW53039.1"/>
    <property type="molecule type" value="Genomic_DNA"/>
</dbReference>
<evidence type="ECO:0000313" key="10">
    <source>
        <dbReference type="EMBL" id="HEW53039.1"/>
    </source>
</evidence>
<gene>
    <name evidence="10" type="ORF">ENO77_02550</name>
</gene>
<evidence type="ECO:0000256" key="5">
    <source>
        <dbReference type="ARBA" id="ARBA00049727"/>
    </source>
</evidence>
<dbReference type="InterPro" id="IPR049381">
    <property type="entry name" value="UbiD-like_C"/>
</dbReference>
<reference evidence="10" key="1">
    <citation type="journal article" date="2020" name="mSystems">
        <title>Genome- and Community-Level Interaction Insights into Carbon Utilization and Element Cycling Functions of Hydrothermarchaeota in Hydrothermal Sediment.</title>
        <authorList>
            <person name="Zhou Z."/>
            <person name="Liu Y."/>
            <person name="Xu W."/>
            <person name="Pan J."/>
            <person name="Luo Z.H."/>
            <person name="Li M."/>
        </authorList>
    </citation>
    <scope>NUCLEOTIDE SEQUENCE [LARGE SCALE GENOMIC DNA]</scope>
    <source>
        <strain evidence="10">SpSt-16</strain>
    </source>
</reference>
<dbReference type="PANTHER" id="PTHR30108">
    <property type="entry name" value="3-OCTAPRENYL-4-HYDROXYBENZOATE CARBOXY-LYASE-RELATED"/>
    <property type="match status" value="1"/>
</dbReference>
<evidence type="ECO:0000259" key="9">
    <source>
        <dbReference type="Pfam" id="PF20696"/>
    </source>
</evidence>
<comment type="function">
    <text evidence="4">Catalyzes the conversion of trans-anhydromevalonate 5-phosphate (tAHMP) into isopentenyl phosphate. Involved in the archaeal mevalonate (MVA) pathway, which provides fundamental precursors for isoprenoid biosynthesis, such as isopentenyl diphosphate (IPP) and dimethylallyl diphosphate (DMAPP).</text>
</comment>
<dbReference type="SUPFAM" id="SSF50475">
    <property type="entry name" value="FMN-binding split barrel"/>
    <property type="match status" value="1"/>
</dbReference>
<dbReference type="PANTHER" id="PTHR30108:SF21">
    <property type="entry name" value="4-HYDROXYBENZOATE DECARBOXYLASE"/>
    <property type="match status" value="1"/>
</dbReference>
<comment type="caution">
    <text evidence="10">The sequence shown here is derived from an EMBL/GenBank/DDBJ whole genome shotgun (WGS) entry which is preliminary data.</text>
</comment>
<dbReference type="NCBIfam" id="TIGR00148">
    <property type="entry name" value="UbiD family decarboxylase"/>
    <property type="match status" value="1"/>
</dbReference>
<name>A0A7C2ZNK1_9CREN</name>
<dbReference type="SUPFAM" id="SSF143968">
    <property type="entry name" value="UbiD C-terminal domain-like"/>
    <property type="match status" value="1"/>
</dbReference>
<organism evidence="10">
    <name type="scientific">Ignisphaera aggregans</name>
    <dbReference type="NCBI Taxonomy" id="334771"/>
    <lineage>
        <taxon>Archaea</taxon>
        <taxon>Thermoproteota</taxon>
        <taxon>Thermoprotei</taxon>
        <taxon>Desulfurococcales</taxon>
        <taxon>Desulfurococcaceae</taxon>
        <taxon>Ignisphaera</taxon>
    </lineage>
</organism>
<evidence type="ECO:0000256" key="3">
    <source>
        <dbReference type="ARBA" id="ARBA00049054"/>
    </source>
</evidence>
<dbReference type="EC" id="4.1.1.126" evidence="5"/>
<dbReference type="Pfam" id="PF01977">
    <property type="entry name" value="UbiD"/>
    <property type="match status" value="1"/>
</dbReference>
<feature type="domain" description="3-octaprenyl-4-hydroxybenzoate carboxy-lyase-like Rift-related" evidence="8">
    <location>
        <begin position="98"/>
        <end position="280"/>
    </location>
</feature>
<dbReference type="Pfam" id="PF20696">
    <property type="entry name" value="UbiD_C"/>
    <property type="match status" value="1"/>
</dbReference>
<evidence type="ECO:0000256" key="6">
    <source>
        <dbReference type="ARBA" id="ARBA00049754"/>
    </source>
</evidence>
<proteinExistence type="inferred from homology"/>
<evidence type="ECO:0000259" key="8">
    <source>
        <dbReference type="Pfam" id="PF01977"/>
    </source>
</evidence>
<dbReference type="InterPro" id="IPR002830">
    <property type="entry name" value="UbiD"/>
</dbReference>
<dbReference type="AlphaFoldDB" id="A0A7C2ZNK1"/>
<dbReference type="GO" id="GO:0005737">
    <property type="term" value="C:cytoplasm"/>
    <property type="evidence" value="ECO:0007669"/>
    <property type="project" value="TreeGrafter"/>
</dbReference>
<evidence type="ECO:0000256" key="2">
    <source>
        <dbReference type="ARBA" id="ARBA00010021"/>
    </source>
</evidence>